<name>Q24N10_DESHY</name>
<evidence type="ECO:0000313" key="1">
    <source>
        <dbReference type="EMBL" id="BAE86582.1"/>
    </source>
</evidence>
<dbReference type="eggNOG" id="COG2253">
    <property type="taxonomic scope" value="Bacteria"/>
</dbReference>
<dbReference type="Pfam" id="PF08843">
    <property type="entry name" value="AbiEii"/>
    <property type="match status" value="1"/>
</dbReference>
<dbReference type="AlphaFoldDB" id="Q24N10"/>
<dbReference type="EMBL" id="AP008230">
    <property type="protein sequence ID" value="BAE86582.1"/>
    <property type="molecule type" value="Genomic_DNA"/>
</dbReference>
<dbReference type="Gene3D" id="3.10.450.620">
    <property type="entry name" value="JHP933, nucleotidyltransferase-like core domain"/>
    <property type="match status" value="1"/>
</dbReference>
<dbReference type="KEGG" id="dsy:DSY4793"/>
<reference evidence="1 2" key="1">
    <citation type="journal article" date="2006" name="J. Bacteriol.">
        <title>Complete genome sequence of the dehalorespiring bacterium Desulfitobacterium hafniense Y51 and comparison with Dehalococcoides ethenogenes 195.</title>
        <authorList>
            <person name="Nonaka H."/>
            <person name="Keresztes G."/>
            <person name="Shinoda Y."/>
            <person name="Ikenaga Y."/>
            <person name="Abe M."/>
            <person name="Naito K."/>
            <person name="Inatomi K."/>
            <person name="Furukawa K."/>
            <person name="Inui M."/>
            <person name="Yukawa H."/>
        </authorList>
    </citation>
    <scope>NUCLEOTIDE SEQUENCE [LARGE SCALE GENOMIC DNA]</scope>
    <source>
        <strain evidence="1 2">Y51</strain>
    </source>
</reference>
<dbReference type="STRING" id="138119.DSY4793"/>
<dbReference type="Proteomes" id="UP000001946">
    <property type="component" value="Chromosome"/>
</dbReference>
<accession>Q24N10</accession>
<evidence type="ECO:0000313" key="2">
    <source>
        <dbReference type="Proteomes" id="UP000001946"/>
    </source>
</evidence>
<organism evidence="1 2">
    <name type="scientific">Desulfitobacterium hafniense (strain Y51)</name>
    <dbReference type="NCBI Taxonomy" id="138119"/>
    <lineage>
        <taxon>Bacteria</taxon>
        <taxon>Bacillati</taxon>
        <taxon>Bacillota</taxon>
        <taxon>Clostridia</taxon>
        <taxon>Eubacteriales</taxon>
        <taxon>Desulfitobacteriaceae</taxon>
        <taxon>Desulfitobacterium</taxon>
    </lineage>
</organism>
<dbReference type="InterPro" id="IPR014942">
    <property type="entry name" value="AbiEii"/>
</dbReference>
<protein>
    <recommendedName>
        <fullName evidence="3">Nucleotidyl transferase AbiEii/AbiGii toxin family protein</fullName>
    </recommendedName>
</protein>
<gene>
    <name evidence="1" type="ordered locus">DSY4793</name>
</gene>
<proteinExistence type="predicted"/>
<sequence length="348" mass="40589">MCCRLLTCLWRWKMKLHQDKEAFKDMLADVSKRSDIRIDILEKDYYLTLLLWELSQKQGALPAYFKGGTALYKAIGRMKRFSEDIDLTVEIHDCSKSQGKKRLETATNSYTSLLRTADKSKESNQRGTITSVYEYDPLVTFDADDSLQRFGYVKIEATSFTISEPVESLEISPLLFSEATRQQREAIEAKYEVRPFAIKTIKLERIFADKILAAEFYYQRRMLFDVAKHLYDLTTMMEQDRIQTLLATPEKLIEMLAYKRREERERIGSDLAEKSFSEFRLFEAIGADEELSTAFSKMQDIYVFLKEDIVSPIQMSMRMKELYQTLLKLDENLEMTQTADGNMGLKMS</sequence>
<keyword evidence="2" id="KW-1185">Reference proteome</keyword>
<evidence type="ECO:0008006" key="3">
    <source>
        <dbReference type="Google" id="ProtNLM"/>
    </source>
</evidence>
<dbReference type="HOGENOM" id="CLU_066201_1_0_9"/>